<accession>A0A7S4R3D5</accession>
<proteinExistence type="predicted"/>
<dbReference type="AlphaFoldDB" id="A0A7S4R3D5"/>
<protein>
    <submittedName>
        <fullName evidence="2">Uncharacterized protein</fullName>
    </submittedName>
</protein>
<feature type="compositionally biased region" description="Low complexity" evidence="1">
    <location>
        <begin position="15"/>
        <end position="24"/>
    </location>
</feature>
<reference evidence="2" key="1">
    <citation type="submission" date="2021-01" db="EMBL/GenBank/DDBJ databases">
        <authorList>
            <person name="Corre E."/>
            <person name="Pelletier E."/>
            <person name="Niang G."/>
            <person name="Scheremetjew M."/>
            <person name="Finn R."/>
            <person name="Kale V."/>
            <person name="Holt S."/>
            <person name="Cochrane G."/>
            <person name="Meng A."/>
            <person name="Brown T."/>
            <person name="Cohen L."/>
        </authorList>
    </citation>
    <scope>NUCLEOTIDE SEQUENCE</scope>
    <source>
        <strain evidence="2">CCMP3105</strain>
    </source>
</reference>
<sequence length="154" mass="16877">MPGRAAYGAPPQQPSPARSQLQEPAPVPPPRVTTTAWAAPPVASAAPTPRLPTTTARPSPRRTQPTPQSRPPAPPPWEPLKCDVASLEGCTSREQAYILHAQDAYGFDRAGLEGEALRLKAKHDHLRAEQRPWVQIRVQILQQLVARTARRTEL</sequence>
<evidence type="ECO:0000313" key="2">
    <source>
        <dbReference type="EMBL" id="CAE4599947.1"/>
    </source>
</evidence>
<feature type="compositionally biased region" description="Pro residues" evidence="1">
    <location>
        <begin position="68"/>
        <end position="78"/>
    </location>
</feature>
<gene>
    <name evidence="2" type="ORF">AMON00008_LOCUS28523</name>
</gene>
<feature type="region of interest" description="Disordered" evidence="1">
    <location>
        <begin position="1"/>
        <end position="79"/>
    </location>
</feature>
<name>A0A7S4R3D5_9DINO</name>
<feature type="compositionally biased region" description="Low complexity" evidence="1">
    <location>
        <begin position="32"/>
        <end position="67"/>
    </location>
</feature>
<organism evidence="2">
    <name type="scientific">Alexandrium monilatum</name>
    <dbReference type="NCBI Taxonomy" id="311494"/>
    <lineage>
        <taxon>Eukaryota</taxon>
        <taxon>Sar</taxon>
        <taxon>Alveolata</taxon>
        <taxon>Dinophyceae</taxon>
        <taxon>Gonyaulacales</taxon>
        <taxon>Pyrocystaceae</taxon>
        <taxon>Alexandrium</taxon>
    </lineage>
</organism>
<evidence type="ECO:0000256" key="1">
    <source>
        <dbReference type="SAM" id="MobiDB-lite"/>
    </source>
</evidence>
<dbReference type="EMBL" id="HBNR01041122">
    <property type="protein sequence ID" value="CAE4599947.1"/>
    <property type="molecule type" value="Transcribed_RNA"/>
</dbReference>